<dbReference type="Proteomes" id="UP001221411">
    <property type="component" value="Unassembled WGS sequence"/>
</dbReference>
<feature type="domain" description="WYL" evidence="2">
    <location>
        <begin position="139"/>
        <end position="203"/>
    </location>
</feature>
<dbReference type="InterPro" id="IPR026881">
    <property type="entry name" value="WYL_dom"/>
</dbReference>
<keyword evidence="4" id="KW-1185">Reference proteome</keyword>
<dbReference type="Pfam" id="PF13280">
    <property type="entry name" value="WYL"/>
    <property type="match status" value="1"/>
</dbReference>
<sequence>MSRASRLLDLLQLLRRRRAPTPGPALAEELGISLRTLYRDITTLKAQGADIQGEPGLGYVLRPGFTLPPLMFSIDEIEALVLGSRWVVVRGDARLASAAEDAVAKIRAVLPDDLRQSVDAATLTVPMAHGEPVVIDASVIRAAIRKEQRLVITYRDQDGEGTTRTVWPLLIGFFDKVQVLAAWCELRQDYRAFRVDRIQSVEPKDERYPRRRAVLIKEWRAKQNLPAAAGN</sequence>
<name>A0ABT5ETT6_9BACT</name>
<evidence type="ECO:0000313" key="3">
    <source>
        <dbReference type="EMBL" id="MDC0744764.1"/>
    </source>
</evidence>
<protein>
    <submittedName>
        <fullName evidence="3">YafY family protein</fullName>
    </submittedName>
</protein>
<dbReference type="EMBL" id="JAQNDO010000001">
    <property type="protein sequence ID" value="MDC0744764.1"/>
    <property type="molecule type" value="Genomic_DNA"/>
</dbReference>
<reference evidence="3 4" key="1">
    <citation type="submission" date="2022-11" db="EMBL/GenBank/DDBJ databases">
        <title>Minimal conservation of predation-associated metabolite biosynthetic gene clusters underscores biosynthetic potential of Myxococcota including descriptions for ten novel species: Archangium lansinium sp. nov., Myxococcus landrumus sp. nov., Nannocystis bai.</title>
        <authorList>
            <person name="Ahearne A."/>
            <person name="Stevens C."/>
            <person name="Dowd S."/>
        </authorList>
    </citation>
    <scope>NUCLEOTIDE SEQUENCE [LARGE SCALE GENOMIC DNA]</scope>
    <source>
        <strain evidence="3 4">RJM3</strain>
    </source>
</reference>
<dbReference type="PANTHER" id="PTHR34580:SF3">
    <property type="entry name" value="PROTEIN PAFB"/>
    <property type="match status" value="1"/>
</dbReference>
<dbReference type="InterPro" id="IPR036390">
    <property type="entry name" value="WH_DNA-bd_sf"/>
</dbReference>
<dbReference type="SUPFAM" id="SSF46785">
    <property type="entry name" value="Winged helix' DNA-binding domain"/>
    <property type="match status" value="1"/>
</dbReference>
<dbReference type="InterPro" id="IPR036388">
    <property type="entry name" value="WH-like_DNA-bd_sf"/>
</dbReference>
<evidence type="ECO:0000313" key="4">
    <source>
        <dbReference type="Proteomes" id="UP001221411"/>
    </source>
</evidence>
<dbReference type="Gene3D" id="1.10.10.10">
    <property type="entry name" value="Winged helix-like DNA-binding domain superfamily/Winged helix DNA-binding domain"/>
    <property type="match status" value="1"/>
</dbReference>
<dbReference type="PANTHER" id="PTHR34580">
    <property type="match status" value="1"/>
</dbReference>
<dbReference type="PROSITE" id="PS52050">
    <property type="entry name" value="WYL"/>
    <property type="match status" value="1"/>
</dbReference>
<organism evidence="3 4">
    <name type="scientific">Polyangium mundeleinium</name>
    <dbReference type="NCBI Taxonomy" id="2995306"/>
    <lineage>
        <taxon>Bacteria</taxon>
        <taxon>Pseudomonadati</taxon>
        <taxon>Myxococcota</taxon>
        <taxon>Polyangia</taxon>
        <taxon>Polyangiales</taxon>
        <taxon>Polyangiaceae</taxon>
        <taxon>Polyangium</taxon>
    </lineage>
</organism>
<gene>
    <name evidence="3" type="ORF">POL67_25760</name>
</gene>
<dbReference type="InterPro" id="IPR013196">
    <property type="entry name" value="HTH_11"/>
</dbReference>
<dbReference type="RefSeq" id="WP_271921638.1">
    <property type="nucleotide sequence ID" value="NZ_JAQNDO010000001.1"/>
</dbReference>
<accession>A0ABT5ETT6</accession>
<dbReference type="InterPro" id="IPR051534">
    <property type="entry name" value="CBASS_pafABC_assoc_protein"/>
</dbReference>
<evidence type="ECO:0000259" key="1">
    <source>
        <dbReference type="Pfam" id="PF08279"/>
    </source>
</evidence>
<proteinExistence type="predicted"/>
<evidence type="ECO:0000259" key="2">
    <source>
        <dbReference type="Pfam" id="PF13280"/>
    </source>
</evidence>
<dbReference type="Pfam" id="PF08279">
    <property type="entry name" value="HTH_11"/>
    <property type="match status" value="1"/>
</dbReference>
<comment type="caution">
    <text evidence="3">The sequence shown here is derived from an EMBL/GenBank/DDBJ whole genome shotgun (WGS) entry which is preliminary data.</text>
</comment>
<feature type="domain" description="Helix-turn-helix type 11" evidence="1">
    <location>
        <begin position="6"/>
        <end position="59"/>
    </location>
</feature>